<evidence type="ECO:0000259" key="1">
    <source>
        <dbReference type="Pfam" id="PF13473"/>
    </source>
</evidence>
<dbReference type="eggNOG" id="COG4633">
    <property type="taxonomic scope" value="Bacteria"/>
</dbReference>
<gene>
    <name evidence="2" type="ordered locus">syc0026_c</name>
</gene>
<dbReference type="Proteomes" id="UP000001175">
    <property type="component" value="Chromosome"/>
</dbReference>
<feature type="domain" description="EfeO-type cupredoxin-like" evidence="1">
    <location>
        <begin position="65"/>
        <end position="165"/>
    </location>
</feature>
<dbReference type="Gene3D" id="2.60.40.420">
    <property type="entry name" value="Cupredoxins - blue copper proteins"/>
    <property type="match status" value="1"/>
</dbReference>
<protein>
    <recommendedName>
        <fullName evidence="1">EfeO-type cupredoxin-like domain-containing protein</fullName>
    </recommendedName>
</protein>
<dbReference type="GeneID" id="72430393"/>
<dbReference type="InterPro" id="IPR028096">
    <property type="entry name" value="EfeO_Cupredoxin"/>
</dbReference>
<evidence type="ECO:0000313" key="2">
    <source>
        <dbReference type="EMBL" id="BAD78216.1"/>
    </source>
</evidence>
<sequence length="172" mass="18824">MTLLTLFLSGTLTVGNAGWMVAPPPAAIAVTTGSDAAPFRAVAQPVWAKTTVTGAGLVLIGWELWWFLVRRAKPQTAAIAETWQELTITVDGGYQPSHVVVQAGQPLRLHFDRRDPNHCLDEVRFPDFQIAQHLPNNQVTAIEFLPTQPGRYEFTCGMAMFRGVLEVQPASA</sequence>
<dbReference type="Pfam" id="PF13473">
    <property type="entry name" value="Cupredoxin_1"/>
    <property type="match status" value="1"/>
</dbReference>
<name>A0A0H3JZ12_SYNP6</name>
<dbReference type="SUPFAM" id="SSF49503">
    <property type="entry name" value="Cupredoxins"/>
    <property type="match status" value="1"/>
</dbReference>
<accession>A0A0H3JZ12</accession>
<proteinExistence type="predicted"/>
<dbReference type="EMBL" id="AP008231">
    <property type="protein sequence ID" value="BAD78216.1"/>
    <property type="molecule type" value="Genomic_DNA"/>
</dbReference>
<reference evidence="2 3" key="1">
    <citation type="journal article" date="2007" name="Photosyn. Res.">
        <title>Complete nucleotide sequence of the freshwater unicellular cyanobacterium Synechococcus elongatus PCC 6301 chromosome: gene content and organization.</title>
        <authorList>
            <person name="Sugita C."/>
            <person name="Ogata K."/>
            <person name="Shikata M."/>
            <person name="Jikuya H."/>
            <person name="Takano J."/>
            <person name="Furumichi M."/>
            <person name="Kanehisa M."/>
            <person name="Omata T."/>
            <person name="Sugiura M."/>
            <person name="Sugita M."/>
        </authorList>
    </citation>
    <scope>NUCLEOTIDE SEQUENCE [LARGE SCALE GENOMIC DNA]</scope>
    <source>
        <strain evidence="3">ATCC 27144 / PCC 6301 / SAUG 1402/1</strain>
    </source>
</reference>
<evidence type="ECO:0000313" key="3">
    <source>
        <dbReference type="Proteomes" id="UP000001175"/>
    </source>
</evidence>
<dbReference type="AlphaFoldDB" id="A0A0H3JZ12"/>
<dbReference type="RefSeq" id="WP_011242339.1">
    <property type="nucleotide sequence ID" value="NC_006576.1"/>
</dbReference>
<dbReference type="InterPro" id="IPR008972">
    <property type="entry name" value="Cupredoxin"/>
</dbReference>
<dbReference type="KEGG" id="syc:syc0026_c"/>
<organism evidence="2 3">
    <name type="scientific">Synechococcus sp. (strain ATCC 27144 / PCC 6301 / SAUG 1402/1)</name>
    <name type="common">Anacystis nidulans</name>
    <dbReference type="NCBI Taxonomy" id="269084"/>
    <lineage>
        <taxon>Bacteria</taxon>
        <taxon>Bacillati</taxon>
        <taxon>Cyanobacteriota</taxon>
        <taxon>Cyanophyceae</taxon>
        <taxon>Synechococcales</taxon>
        <taxon>Synechococcaceae</taxon>
        <taxon>Synechococcus</taxon>
    </lineage>
</organism>